<comment type="subcellular location">
    <subcellularLocation>
        <location evidence="1">Cell membrane</location>
        <topology evidence="1">Multi-pass membrane protein</topology>
    </subcellularLocation>
</comment>
<evidence type="ECO:0000256" key="6">
    <source>
        <dbReference type="ARBA" id="ARBA00022989"/>
    </source>
</evidence>
<gene>
    <name evidence="9" type="primary">ygfU_1</name>
    <name evidence="9" type="ORF">SAMEA44547418_01346</name>
</gene>
<evidence type="ECO:0000313" key="10">
    <source>
        <dbReference type="Proteomes" id="UP000214973"/>
    </source>
</evidence>
<dbReference type="PROSITE" id="PS01116">
    <property type="entry name" value="XANTH_URACIL_PERMASE"/>
    <property type="match status" value="1"/>
</dbReference>
<feature type="transmembrane region" description="Helical" evidence="8">
    <location>
        <begin position="53"/>
        <end position="74"/>
    </location>
</feature>
<dbReference type="NCBIfam" id="NF037981">
    <property type="entry name" value="NCS2_1"/>
    <property type="match status" value="1"/>
</dbReference>
<keyword evidence="7 8" id="KW-0472">Membrane</keyword>
<feature type="transmembrane region" description="Helical" evidence="8">
    <location>
        <begin position="133"/>
        <end position="158"/>
    </location>
</feature>
<organism evidence="9 10">
    <name type="scientific">Veillonella rodentium</name>
    <dbReference type="NCBI Taxonomy" id="248315"/>
    <lineage>
        <taxon>Bacteria</taxon>
        <taxon>Bacillati</taxon>
        <taxon>Bacillota</taxon>
        <taxon>Negativicutes</taxon>
        <taxon>Veillonellales</taxon>
        <taxon>Veillonellaceae</taxon>
        <taxon>Veillonella</taxon>
    </lineage>
</organism>
<keyword evidence="5 8" id="KW-0812">Transmembrane</keyword>
<dbReference type="Proteomes" id="UP000214973">
    <property type="component" value="Chromosome 1"/>
</dbReference>
<protein>
    <submittedName>
        <fullName evidence="9">Putative purine permease ygfU</fullName>
    </submittedName>
</protein>
<evidence type="ECO:0000256" key="7">
    <source>
        <dbReference type="ARBA" id="ARBA00023136"/>
    </source>
</evidence>
<dbReference type="GO" id="GO:0042907">
    <property type="term" value="F:xanthine transmembrane transporter activity"/>
    <property type="evidence" value="ECO:0007669"/>
    <property type="project" value="TreeGrafter"/>
</dbReference>
<reference evidence="9 10" key="1">
    <citation type="submission" date="2017-06" db="EMBL/GenBank/DDBJ databases">
        <authorList>
            <consortium name="Pathogen Informatics"/>
        </authorList>
    </citation>
    <scope>NUCLEOTIDE SEQUENCE [LARGE SCALE GENOMIC DNA]</scope>
    <source>
        <strain evidence="9 10">NCTC12018</strain>
    </source>
</reference>
<evidence type="ECO:0000256" key="3">
    <source>
        <dbReference type="ARBA" id="ARBA00022448"/>
    </source>
</evidence>
<evidence type="ECO:0000256" key="5">
    <source>
        <dbReference type="ARBA" id="ARBA00022692"/>
    </source>
</evidence>
<feature type="transmembrane region" description="Helical" evidence="8">
    <location>
        <begin position="347"/>
        <end position="365"/>
    </location>
</feature>
<dbReference type="EMBL" id="LT906470">
    <property type="protein sequence ID" value="SNV70223.1"/>
    <property type="molecule type" value="Genomic_DNA"/>
</dbReference>
<evidence type="ECO:0000256" key="2">
    <source>
        <dbReference type="ARBA" id="ARBA00008821"/>
    </source>
</evidence>
<dbReference type="NCBIfam" id="TIGR00801">
    <property type="entry name" value="ncs2"/>
    <property type="match status" value="1"/>
</dbReference>
<dbReference type="NCBIfam" id="TIGR03173">
    <property type="entry name" value="pbuX"/>
    <property type="match status" value="1"/>
</dbReference>
<feature type="transmembrane region" description="Helical" evidence="8">
    <location>
        <begin position="108"/>
        <end position="126"/>
    </location>
</feature>
<feature type="transmembrane region" description="Helical" evidence="8">
    <location>
        <begin position="20"/>
        <end position="41"/>
    </location>
</feature>
<dbReference type="AlphaFoldDB" id="A0A239ZGZ7"/>
<dbReference type="RefSeq" id="WP_095066253.1">
    <property type="nucleotide sequence ID" value="NZ_LT906470.1"/>
</dbReference>
<sequence length="461" mass="48781">MLKGNSGVNHVDGMVPFTQLFAYGLQHVLAMYAGAVAVPIIIAQAMHLPIEDLIRLITADLFTCGIATLIQTLGFGPVGGRIPLIQGVTFASVGPMIMIGQQHDITTIYGAIIVAGLFTFLVAPFFSRLIRLFPPVVTGTIITIIGINLMPVAVNWMGGGVGNPNFGDPLYIALGVATFIIVVLTYRFGKGFLGNLAILVGLILGTALAMIAGITDFSEVGRSQWVSVVQPFYFGLPTFDVASILSMIVVMLVVMVETTGDSIAVGEIVNKHIGQKELAAVLRADGLSTVIGGVLNSFPYTAFAQNVGLIAVTRVKSRFVVATSGVILILLGLFPKLAAIVACIPNAVLGGAGIAMFGMIIASGIRSLGKVSFDNNYNLMLVAISIGVSMIPLAAPQFYVHFPAWAQILLKSGITAGSIVAVILNVLFNGFGYKTVNQPNCAAKKYGHFTRFKGFPKHFYQ</sequence>
<dbReference type="InterPro" id="IPR006043">
    <property type="entry name" value="NCS2"/>
</dbReference>
<evidence type="ECO:0000313" key="9">
    <source>
        <dbReference type="EMBL" id="SNV70223.1"/>
    </source>
</evidence>
<dbReference type="GO" id="GO:0005886">
    <property type="term" value="C:plasma membrane"/>
    <property type="evidence" value="ECO:0007669"/>
    <property type="project" value="UniProtKB-SubCell"/>
</dbReference>
<accession>A0A239ZGZ7</accession>
<keyword evidence="6 8" id="KW-1133">Transmembrane helix</keyword>
<dbReference type="PANTHER" id="PTHR42810:SF4">
    <property type="entry name" value="URIC ACID TRANSPORTER UACT"/>
    <property type="match status" value="1"/>
</dbReference>
<evidence type="ECO:0000256" key="8">
    <source>
        <dbReference type="SAM" id="Phobius"/>
    </source>
</evidence>
<dbReference type="InterPro" id="IPR006042">
    <property type="entry name" value="Xan_ur_permease"/>
</dbReference>
<comment type="similarity">
    <text evidence="2">Belongs to the nucleobase:cation symporter-2 (NCS2) (TC 2.A.40) family.</text>
</comment>
<evidence type="ECO:0000256" key="1">
    <source>
        <dbReference type="ARBA" id="ARBA00004651"/>
    </source>
</evidence>
<name>A0A239ZGZ7_9FIRM</name>
<dbReference type="PANTHER" id="PTHR42810">
    <property type="entry name" value="PURINE PERMEASE C1399.01C-RELATED"/>
    <property type="match status" value="1"/>
</dbReference>
<feature type="transmembrane region" description="Helical" evidence="8">
    <location>
        <begin position="196"/>
        <end position="214"/>
    </location>
</feature>
<feature type="transmembrane region" description="Helical" evidence="8">
    <location>
        <begin position="170"/>
        <end position="189"/>
    </location>
</feature>
<feature type="transmembrane region" description="Helical" evidence="8">
    <location>
        <begin position="319"/>
        <end position="341"/>
    </location>
</feature>
<feature type="transmembrane region" description="Helical" evidence="8">
    <location>
        <begin position="405"/>
        <end position="428"/>
    </location>
</feature>
<dbReference type="Pfam" id="PF00860">
    <property type="entry name" value="Xan_ur_permease"/>
    <property type="match status" value="1"/>
</dbReference>
<keyword evidence="4" id="KW-1003">Cell membrane</keyword>
<feature type="transmembrane region" description="Helical" evidence="8">
    <location>
        <begin position="234"/>
        <end position="256"/>
    </location>
</feature>
<feature type="transmembrane region" description="Helical" evidence="8">
    <location>
        <begin position="377"/>
        <end position="399"/>
    </location>
</feature>
<keyword evidence="10" id="KW-1185">Reference proteome</keyword>
<dbReference type="InterPro" id="IPR017588">
    <property type="entry name" value="UacT-like"/>
</dbReference>
<evidence type="ECO:0000256" key="4">
    <source>
        <dbReference type="ARBA" id="ARBA00022475"/>
    </source>
</evidence>
<dbReference type="KEGG" id="vrm:44547418_01346"/>
<proteinExistence type="inferred from homology"/>
<keyword evidence="3" id="KW-0813">Transport</keyword>